<evidence type="ECO:0000313" key="6">
    <source>
        <dbReference type="Proteomes" id="UP000014500"/>
    </source>
</evidence>
<keyword evidence="2" id="KW-0325">Glycoprotein</keyword>
<feature type="signal peptide" evidence="3">
    <location>
        <begin position="1"/>
        <end position="17"/>
    </location>
</feature>
<dbReference type="HOGENOM" id="CLU_006586_7_1_1"/>
<feature type="domain" description="Carboxylesterase type B" evidence="4">
    <location>
        <begin position="21"/>
        <end position="135"/>
    </location>
</feature>
<dbReference type="Proteomes" id="UP000014500">
    <property type="component" value="Unassembled WGS sequence"/>
</dbReference>
<proteinExistence type="inferred from homology"/>
<reference evidence="6" key="1">
    <citation type="submission" date="2011-05" db="EMBL/GenBank/DDBJ databases">
        <authorList>
            <person name="Richards S.R."/>
            <person name="Qu J."/>
            <person name="Jiang H."/>
            <person name="Jhangiani S.N."/>
            <person name="Agravi P."/>
            <person name="Goodspeed R."/>
            <person name="Gross S."/>
            <person name="Mandapat C."/>
            <person name="Jackson L."/>
            <person name="Mathew T."/>
            <person name="Pu L."/>
            <person name="Thornton R."/>
            <person name="Saada N."/>
            <person name="Wilczek-Boney K.B."/>
            <person name="Lee S."/>
            <person name="Kovar C."/>
            <person name="Wu Y."/>
            <person name="Scherer S.E."/>
            <person name="Worley K.C."/>
            <person name="Muzny D.M."/>
            <person name="Gibbs R."/>
        </authorList>
    </citation>
    <scope>NUCLEOTIDE SEQUENCE</scope>
    <source>
        <strain evidence="6">Brora</strain>
    </source>
</reference>
<dbReference type="Gene3D" id="3.40.50.1820">
    <property type="entry name" value="alpha/beta hydrolase"/>
    <property type="match status" value="1"/>
</dbReference>
<feature type="chain" id="PRO_5004590188" description="Carboxylesterase type B domain-containing protein" evidence="3">
    <location>
        <begin position="18"/>
        <end position="144"/>
    </location>
</feature>
<accession>T1J4U4</accession>
<organism evidence="5 6">
    <name type="scientific">Strigamia maritima</name>
    <name type="common">European centipede</name>
    <name type="synonym">Geophilus maritimus</name>
    <dbReference type="NCBI Taxonomy" id="126957"/>
    <lineage>
        <taxon>Eukaryota</taxon>
        <taxon>Metazoa</taxon>
        <taxon>Ecdysozoa</taxon>
        <taxon>Arthropoda</taxon>
        <taxon>Myriapoda</taxon>
        <taxon>Chilopoda</taxon>
        <taxon>Pleurostigmophora</taxon>
        <taxon>Geophilomorpha</taxon>
        <taxon>Linotaeniidae</taxon>
        <taxon>Strigamia</taxon>
    </lineage>
</organism>
<keyword evidence="3" id="KW-0732">Signal</keyword>
<evidence type="ECO:0000256" key="1">
    <source>
        <dbReference type="ARBA" id="ARBA00005964"/>
    </source>
</evidence>
<evidence type="ECO:0000259" key="4">
    <source>
        <dbReference type="Pfam" id="PF00135"/>
    </source>
</evidence>
<reference evidence="5" key="2">
    <citation type="submission" date="2015-02" db="UniProtKB">
        <authorList>
            <consortium name="EnsemblMetazoa"/>
        </authorList>
    </citation>
    <scope>IDENTIFICATION</scope>
</reference>
<dbReference type="STRING" id="126957.T1J4U4"/>
<evidence type="ECO:0000256" key="2">
    <source>
        <dbReference type="ARBA" id="ARBA00023180"/>
    </source>
</evidence>
<dbReference type="eggNOG" id="KOG1516">
    <property type="taxonomic scope" value="Eukaryota"/>
</dbReference>
<comment type="similarity">
    <text evidence="1">Belongs to the type-B carboxylesterase/lipase family.</text>
</comment>
<keyword evidence="6" id="KW-1185">Reference proteome</keyword>
<dbReference type="EMBL" id="JH431849">
    <property type="status" value="NOT_ANNOTATED_CDS"/>
    <property type="molecule type" value="Genomic_DNA"/>
</dbReference>
<sequence>MDPRLVVLISLVVAAWSLPQPRVVNTKYGSLRGAIMTPANRQLSAVEVYLGVPYAAPPKGTLRFFPPVTPPPWTGVRTADQFGPVCPQKLPDLSNETEALLKMPKARIDLLKKIYPYLQNQSEDCLNLNIYAPIRGKETFEFNI</sequence>
<dbReference type="Pfam" id="PF00135">
    <property type="entry name" value="COesterase"/>
    <property type="match status" value="1"/>
</dbReference>
<dbReference type="PhylomeDB" id="T1J4U4"/>
<dbReference type="InterPro" id="IPR029058">
    <property type="entry name" value="AB_hydrolase_fold"/>
</dbReference>
<evidence type="ECO:0000256" key="3">
    <source>
        <dbReference type="SAM" id="SignalP"/>
    </source>
</evidence>
<dbReference type="FunFam" id="3.40.50.1820:FF:000379">
    <property type="entry name" value="Neuroligin 1"/>
    <property type="match status" value="1"/>
</dbReference>
<dbReference type="AlphaFoldDB" id="T1J4U4"/>
<evidence type="ECO:0000313" key="5">
    <source>
        <dbReference type="EnsemblMetazoa" id="SMAR008640-PA"/>
    </source>
</evidence>
<dbReference type="InterPro" id="IPR002018">
    <property type="entry name" value="CarbesteraseB"/>
</dbReference>
<dbReference type="SUPFAM" id="SSF53474">
    <property type="entry name" value="alpha/beta-Hydrolases"/>
    <property type="match status" value="1"/>
</dbReference>
<dbReference type="PANTHER" id="PTHR43903">
    <property type="entry name" value="NEUROLIGIN"/>
    <property type="match status" value="1"/>
</dbReference>
<dbReference type="InterPro" id="IPR051093">
    <property type="entry name" value="Neuroligin/BSAL"/>
</dbReference>
<name>T1J4U4_STRMM</name>
<protein>
    <recommendedName>
        <fullName evidence="4">Carboxylesterase type B domain-containing protein</fullName>
    </recommendedName>
</protein>
<dbReference type="EnsemblMetazoa" id="SMAR008640-RA">
    <property type="protein sequence ID" value="SMAR008640-PA"/>
    <property type="gene ID" value="SMAR008640"/>
</dbReference>
<dbReference type="OMA" id="HWDDVRV"/>